<dbReference type="PRINTS" id="PR00755">
    <property type="entry name" value="AFLATOXINBRP"/>
</dbReference>
<dbReference type="PROSITE" id="PS00463">
    <property type="entry name" value="ZN2_CY6_FUNGAL_1"/>
    <property type="match status" value="1"/>
</dbReference>
<evidence type="ECO:0000256" key="4">
    <source>
        <dbReference type="ARBA" id="ARBA00023125"/>
    </source>
</evidence>
<dbReference type="PANTHER" id="PTHR37534:SF15">
    <property type="entry name" value="ZN(II)2CYS6 TRANSCRIPTION FACTOR (EUROFUNG)"/>
    <property type="match status" value="1"/>
</dbReference>
<dbReference type="PROSITE" id="PS50048">
    <property type="entry name" value="ZN2_CY6_FUNGAL_2"/>
    <property type="match status" value="1"/>
</dbReference>
<keyword evidence="10" id="KW-1185">Reference proteome</keyword>
<reference evidence="9" key="1">
    <citation type="journal article" date="2023" name="Mol. Phylogenet. Evol.">
        <title>Genome-scale phylogeny and comparative genomics of the fungal order Sordariales.</title>
        <authorList>
            <person name="Hensen N."/>
            <person name="Bonometti L."/>
            <person name="Westerberg I."/>
            <person name="Brannstrom I.O."/>
            <person name="Guillou S."/>
            <person name="Cros-Aarteil S."/>
            <person name="Calhoun S."/>
            <person name="Haridas S."/>
            <person name="Kuo A."/>
            <person name="Mondo S."/>
            <person name="Pangilinan J."/>
            <person name="Riley R."/>
            <person name="LaButti K."/>
            <person name="Andreopoulos B."/>
            <person name="Lipzen A."/>
            <person name="Chen C."/>
            <person name="Yan M."/>
            <person name="Daum C."/>
            <person name="Ng V."/>
            <person name="Clum A."/>
            <person name="Steindorff A."/>
            <person name="Ohm R.A."/>
            <person name="Martin F."/>
            <person name="Silar P."/>
            <person name="Natvig D.O."/>
            <person name="Lalanne C."/>
            <person name="Gautier V."/>
            <person name="Ament-Velasquez S.L."/>
            <person name="Kruys A."/>
            <person name="Hutchinson M.I."/>
            <person name="Powell A.J."/>
            <person name="Barry K."/>
            <person name="Miller A.N."/>
            <person name="Grigoriev I.V."/>
            <person name="Debuchy R."/>
            <person name="Gladieux P."/>
            <person name="Hiltunen Thoren M."/>
            <person name="Johannesson H."/>
        </authorList>
    </citation>
    <scope>NUCLEOTIDE SEQUENCE</scope>
    <source>
        <strain evidence="9">PSN293</strain>
    </source>
</reference>
<organism evidence="9 10">
    <name type="scientific">Rhypophila decipiens</name>
    <dbReference type="NCBI Taxonomy" id="261697"/>
    <lineage>
        <taxon>Eukaryota</taxon>
        <taxon>Fungi</taxon>
        <taxon>Dikarya</taxon>
        <taxon>Ascomycota</taxon>
        <taxon>Pezizomycotina</taxon>
        <taxon>Sordariomycetes</taxon>
        <taxon>Sordariomycetidae</taxon>
        <taxon>Sordariales</taxon>
        <taxon>Naviculisporaceae</taxon>
        <taxon>Rhypophila</taxon>
    </lineage>
</organism>
<dbReference type="Pfam" id="PF11951">
    <property type="entry name" value="Fungal_trans_2"/>
    <property type="match status" value="1"/>
</dbReference>
<feature type="region of interest" description="Disordered" evidence="7">
    <location>
        <begin position="693"/>
        <end position="730"/>
    </location>
</feature>
<feature type="region of interest" description="Disordered" evidence="7">
    <location>
        <begin position="513"/>
        <end position="566"/>
    </location>
</feature>
<dbReference type="PANTHER" id="PTHR37534">
    <property type="entry name" value="TRANSCRIPTIONAL ACTIVATOR PROTEIN UGA3"/>
    <property type="match status" value="1"/>
</dbReference>
<feature type="domain" description="Zn(2)-C6 fungal-type" evidence="8">
    <location>
        <begin position="20"/>
        <end position="50"/>
    </location>
</feature>
<accession>A0AAN7B849</accession>
<evidence type="ECO:0000256" key="2">
    <source>
        <dbReference type="ARBA" id="ARBA00022833"/>
    </source>
</evidence>
<evidence type="ECO:0000256" key="6">
    <source>
        <dbReference type="ARBA" id="ARBA00023242"/>
    </source>
</evidence>
<dbReference type="CDD" id="cd12148">
    <property type="entry name" value="fungal_TF_MHR"/>
    <property type="match status" value="1"/>
</dbReference>
<feature type="region of interest" description="Disordered" evidence="7">
    <location>
        <begin position="159"/>
        <end position="183"/>
    </location>
</feature>
<evidence type="ECO:0000256" key="5">
    <source>
        <dbReference type="ARBA" id="ARBA00023163"/>
    </source>
</evidence>
<dbReference type="EMBL" id="MU858070">
    <property type="protein sequence ID" value="KAK4216276.1"/>
    <property type="molecule type" value="Genomic_DNA"/>
</dbReference>
<evidence type="ECO:0000259" key="8">
    <source>
        <dbReference type="PROSITE" id="PS50048"/>
    </source>
</evidence>
<dbReference type="GO" id="GO:0000976">
    <property type="term" value="F:transcription cis-regulatory region binding"/>
    <property type="evidence" value="ECO:0007669"/>
    <property type="project" value="TreeGrafter"/>
</dbReference>
<dbReference type="GO" id="GO:0005634">
    <property type="term" value="C:nucleus"/>
    <property type="evidence" value="ECO:0007669"/>
    <property type="project" value="UniProtKB-SubCell"/>
</dbReference>
<dbReference type="Pfam" id="PF00172">
    <property type="entry name" value="Zn_clus"/>
    <property type="match status" value="1"/>
</dbReference>
<protein>
    <recommendedName>
        <fullName evidence="8">Zn(2)-C6 fungal-type domain-containing protein</fullName>
    </recommendedName>
</protein>
<feature type="compositionally biased region" description="Polar residues" evidence="7">
    <location>
        <begin position="515"/>
        <end position="524"/>
    </location>
</feature>
<dbReference type="GO" id="GO:0008270">
    <property type="term" value="F:zinc ion binding"/>
    <property type="evidence" value="ECO:0007669"/>
    <property type="project" value="InterPro"/>
</dbReference>
<keyword evidence="5" id="KW-0804">Transcription</keyword>
<feature type="compositionally biased region" description="Basic and acidic residues" evidence="7">
    <location>
        <begin position="164"/>
        <end position="183"/>
    </location>
</feature>
<evidence type="ECO:0000256" key="1">
    <source>
        <dbReference type="ARBA" id="ARBA00004123"/>
    </source>
</evidence>
<evidence type="ECO:0000313" key="9">
    <source>
        <dbReference type="EMBL" id="KAK4216276.1"/>
    </source>
</evidence>
<evidence type="ECO:0000313" key="10">
    <source>
        <dbReference type="Proteomes" id="UP001301769"/>
    </source>
</evidence>
<sequence>MLLYTRLAPPKEPKRRSRAGCTHCKEKKKKCDEKRPECSRCTEHGVSCVYETIKPRKRRKGDLAPPPINTSLGGQTNSRSTYLPEARRLSTASFDSTSIYSVDHSTFSGDGERTAFRGRGRLLSMTDFDDPIILSPSVDSNFDRISLVDFSPVSFESSSQNKLEFSDSHEETAPEDADRHQKRGEGSAALVGFQQQRPNMTGSIVMPPRSGAVTSRSSLYPHLAMIAPSPLASPLVEFHAPAFEEFSDRPNRRALVDHFCNVLSHLIVFREESGNPFQQLVLPLTLKSSPVTNAIFALASAHLEYRGVENQEKSIVFHNRAIQGLARLISLNNKANRNEILAAIMLLVYYEVLVQKGRSNIVHGHLKGALTVMCTNTEPSDATSVFLERAFRFYDVITALSNGTAPLSVAPAPGCLLPFPPLGAATSSPLSNVDTLLGMATTLWPIIHRLSGLLSLKTELEKEIQANAMSTKIAVLRMESESTARAIEAALIQWRPHLPPGFVPDEKEMNDPTYIINNPSSTPSGDGDDGIIPNMETEKGDATQPADDETAEPTSPATTDTPPYMTPKERGRIHSILHNALAYRHSALVYLYRTIYAHRRSHQAVQTHAHLSLMHCVATVCHAGPMGALLWPLFVAACEAVSPEDRELAGRAFAATRKRQGMMNIERAWDIVQEVWRRADKIEDDLDKVDEAGKEQAKVEAGETLAEDAVPAEQSRSSSSSSSPCPAPAELWRQVSKEMGVNIVFG</sequence>
<dbReference type="SUPFAM" id="SSF57701">
    <property type="entry name" value="Zn2/Cys6 DNA-binding domain"/>
    <property type="match status" value="1"/>
</dbReference>
<dbReference type="InterPro" id="IPR021858">
    <property type="entry name" value="Fun_TF"/>
</dbReference>
<dbReference type="InterPro" id="IPR036864">
    <property type="entry name" value="Zn2-C6_fun-type_DNA-bd_sf"/>
</dbReference>
<comment type="subcellular location">
    <subcellularLocation>
        <location evidence="1">Nucleus</location>
    </subcellularLocation>
</comment>
<dbReference type="GO" id="GO:0000981">
    <property type="term" value="F:DNA-binding transcription factor activity, RNA polymerase II-specific"/>
    <property type="evidence" value="ECO:0007669"/>
    <property type="project" value="InterPro"/>
</dbReference>
<dbReference type="Gene3D" id="4.10.240.10">
    <property type="entry name" value="Zn(2)-C6 fungal-type DNA-binding domain"/>
    <property type="match status" value="1"/>
</dbReference>
<dbReference type="SMART" id="SM00066">
    <property type="entry name" value="GAL4"/>
    <property type="match status" value="1"/>
</dbReference>
<comment type="caution">
    <text evidence="9">The sequence shown here is derived from an EMBL/GenBank/DDBJ whole genome shotgun (WGS) entry which is preliminary data.</text>
</comment>
<keyword evidence="6" id="KW-0539">Nucleus</keyword>
<evidence type="ECO:0000256" key="3">
    <source>
        <dbReference type="ARBA" id="ARBA00023015"/>
    </source>
</evidence>
<name>A0AAN7B849_9PEZI</name>
<dbReference type="AlphaFoldDB" id="A0AAN7B849"/>
<dbReference type="Proteomes" id="UP001301769">
    <property type="component" value="Unassembled WGS sequence"/>
</dbReference>
<feature type="compositionally biased region" description="Polar residues" evidence="7">
    <location>
        <begin position="69"/>
        <end position="79"/>
    </location>
</feature>
<feature type="compositionally biased region" description="Polar residues" evidence="7">
    <location>
        <begin position="552"/>
        <end position="561"/>
    </location>
</feature>
<evidence type="ECO:0000256" key="7">
    <source>
        <dbReference type="SAM" id="MobiDB-lite"/>
    </source>
</evidence>
<proteinExistence type="predicted"/>
<dbReference type="InterPro" id="IPR001138">
    <property type="entry name" value="Zn2Cys6_DnaBD"/>
</dbReference>
<feature type="region of interest" description="Disordered" evidence="7">
    <location>
        <begin position="1"/>
        <end position="20"/>
    </location>
</feature>
<keyword evidence="4" id="KW-0238">DNA-binding</keyword>
<reference evidence="9" key="2">
    <citation type="submission" date="2023-05" db="EMBL/GenBank/DDBJ databases">
        <authorList>
            <consortium name="Lawrence Berkeley National Laboratory"/>
            <person name="Steindorff A."/>
            <person name="Hensen N."/>
            <person name="Bonometti L."/>
            <person name="Westerberg I."/>
            <person name="Brannstrom I.O."/>
            <person name="Guillou S."/>
            <person name="Cros-Aarteil S."/>
            <person name="Calhoun S."/>
            <person name="Haridas S."/>
            <person name="Kuo A."/>
            <person name="Mondo S."/>
            <person name="Pangilinan J."/>
            <person name="Riley R."/>
            <person name="Labutti K."/>
            <person name="Andreopoulos B."/>
            <person name="Lipzen A."/>
            <person name="Chen C."/>
            <person name="Yanf M."/>
            <person name="Daum C."/>
            <person name="Ng V."/>
            <person name="Clum A."/>
            <person name="Ohm R."/>
            <person name="Martin F."/>
            <person name="Silar P."/>
            <person name="Natvig D."/>
            <person name="Lalanne C."/>
            <person name="Gautier V."/>
            <person name="Ament-Velasquez S.L."/>
            <person name="Kruys A."/>
            <person name="Hutchinson M.I."/>
            <person name="Powell A.J."/>
            <person name="Barry K."/>
            <person name="Miller A.N."/>
            <person name="Grigoriev I.V."/>
            <person name="Debuchy R."/>
            <person name="Gladieux P."/>
            <person name="Thoren M.H."/>
            <person name="Johannesson H."/>
        </authorList>
    </citation>
    <scope>NUCLEOTIDE SEQUENCE</scope>
    <source>
        <strain evidence="9">PSN293</strain>
    </source>
</reference>
<gene>
    <name evidence="9" type="ORF">QBC37DRAFT_98353</name>
</gene>
<keyword evidence="3" id="KW-0805">Transcription regulation</keyword>
<keyword evidence="2" id="KW-0862">Zinc</keyword>
<dbReference type="GO" id="GO:0045944">
    <property type="term" value="P:positive regulation of transcription by RNA polymerase II"/>
    <property type="evidence" value="ECO:0007669"/>
    <property type="project" value="TreeGrafter"/>
</dbReference>
<feature type="region of interest" description="Disordered" evidence="7">
    <location>
        <begin position="58"/>
        <end position="79"/>
    </location>
</feature>